<proteinExistence type="predicted"/>
<keyword evidence="4 5" id="KW-0472">Membrane</keyword>
<evidence type="ECO:0000256" key="5">
    <source>
        <dbReference type="SAM" id="Phobius"/>
    </source>
</evidence>
<dbReference type="InterPro" id="IPR018490">
    <property type="entry name" value="cNMP-bd_dom_sf"/>
</dbReference>
<feature type="transmembrane region" description="Helical" evidence="5">
    <location>
        <begin position="112"/>
        <end position="135"/>
    </location>
</feature>
<dbReference type="InterPro" id="IPR036513">
    <property type="entry name" value="STAS_dom_sf"/>
</dbReference>
<feature type="transmembrane region" description="Helical" evidence="5">
    <location>
        <begin position="351"/>
        <end position="369"/>
    </location>
</feature>
<feature type="transmembrane region" description="Helical" evidence="5">
    <location>
        <begin position="405"/>
        <end position="437"/>
    </location>
</feature>
<organism evidence="8">
    <name type="scientific">Desulfatirhabdium butyrativorans</name>
    <dbReference type="NCBI Taxonomy" id="340467"/>
    <lineage>
        <taxon>Bacteria</taxon>
        <taxon>Pseudomonadati</taxon>
        <taxon>Thermodesulfobacteriota</taxon>
        <taxon>Desulfobacteria</taxon>
        <taxon>Desulfobacterales</taxon>
        <taxon>Desulfatirhabdiaceae</taxon>
        <taxon>Desulfatirhabdium</taxon>
    </lineage>
</organism>
<evidence type="ECO:0000259" key="7">
    <source>
        <dbReference type="PROSITE" id="PS50801"/>
    </source>
</evidence>
<keyword evidence="3 5" id="KW-1133">Transmembrane helix</keyword>
<feature type="transmembrane region" description="Helical" evidence="5">
    <location>
        <begin position="190"/>
        <end position="207"/>
    </location>
</feature>
<reference evidence="8" key="1">
    <citation type="journal article" date="2020" name="mSystems">
        <title>Genome- and Community-Level Interaction Insights into Carbon Utilization and Element Cycling Functions of Hydrothermarchaeota in Hydrothermal Sediment.</title>
        <authorList>
            <person name="Zhou Z."/>
            <person name="Liu Y."/>
            <person name="Xu W."/>
            <person name="Pan J."/>
            <person name="Luo Z.H."/>
            <person name="Li M."/>
        </authorList>
    </citation>
    <scope>NUCLEOTIDE SEQUENCE [LARGE SCALE GENOMIC DNA]</scope>
    <source>
        <strain evidence="8">SpSt-477</strain>
    </source>
</reference>
<comment type="caution">
    <text evidence="8">The sequence shown here is derived from an EMBL/GenBank/DDBJ whole genome shotgun (WGS) entry which is preliminary data.</text>
</comment>
<dbReference type="InterPro" id="IPR002645">
    <property type="entry name" value="STAS_dom"/>
</dbReference>
<dbReference type="GO" id="GO:0016020">
    <property type="term" value="C:membrane"/>
    <property type="evidence" value="ECO:0007669"/>
    <property type="project" value="UniProtKB-SubCell"/>
</dbReference>
<feature type="transmembrane region" description="Helical" evidence="5">
    <location>
        <begin position="375"/>
        <end position="393"/>
    </location>
</feature>
<evidence type="ECO:0000313" key="8">
    <source>
        <dbReference type="EMBL" id="HGU32831.1"/>
    </source>
</evidence>
<dbReference type="Pfam" id="PF01740">
    <property type="entry name" value="STAS"/>
    <property type="match status" value="1"/>
</dbReference>
<dbReference type="InterPro" id="IPR011547">
    <property type="entry name" value="SLC26A/SulP_dom"/>
</dbReference>
<evidence type="ECO:0000256" key="3">
    <source>
        <dbReference type="ARBA" id="ARBA00022989"/>
    </source>
</evidence>
<keyword evidence="2 5" id="KW-0812">Transmembrane</keyword>
<dbReference type="CDD" id="cd07042">
    <property type="entry name" value="STAS_SulP_like_sulfate_transporter"/>
    <property type="match status" value="1"/>
</dbReference>
<dbReference type="Gene3D" id="2.60.120.10">
    <property type="entry name" value="Jelly Rolls"/>
    <property type="match status" value="1"/>
</dbReference>
<dbReference type="SUPFAM" id="SSF51206">
    <property type="entry name" value="cAMP-binding domain-like"/>
    <property type="match status" value="1"/>
</dbReference>
<accession>A0A7C4RQZ8</accession>
<dbReference type="InterPro" id="IPR000595">
    <property type="entry name" value="cNMP-bd_dom"/>
</dbReference>
<dbReference type="InterPro" id="IPR052706">
    <property type="entry name" value="Membrane-Transporter-like"/>
</dbReference>
<evidence type="ECO:0000256" key="2">
    <source>
        <dbReference type="ARBA" id="ARBA00022692"/>
    </source>
</evidence>
<dbReference type="PROSITE" id="PS50042">
    <property type="entry name" value="CNMP_BINDING_3"/>
    <property type="match status" value="1"/>
</dbReference>
<dbReference type="CDD" id="cd00038">
    <property type="entry name" value="CAP_ED"/>
    <property type="match status" value="1"/>
</dbReference>
<dbReference type="PROSITE" id="PS50801">
    <property type="entry name" value="STAS"/>
    <property type="match status" value="1"/>
</dbReference>
<sequence>MTLGKPLLKELAEDMKSEIVLPVLNTALIAAILFVIFEMSFASMVYSGRLSEFATRGAGGLLAGGCLLCLLSSLTSTNRSTITIPQDAPAAIMATAAISISNLLGDQAPLEVHWITVAATASLSALVTGTVYIAVGRFRLASLLRFIPFPVVGGFLAGTGWLFVVGSLSVMGGESVSISTLMQWFRAEMLPKWVPGVVFGLVLFLTTQRVTHMWILPGFLAAGVILFYAVFAVYGISPSTARAAGLLVSGVPSEGLWPPFTLKELSWIDWPAVFRQVPTVLAVAMISVMGMLLNTSGIELAVGEEMDLNEECVSGGIANCFAALGGCFPGYPTIALSLLGVKVGARSRWTGITTALLIAGVLFFGGRLLEYFPKALLGGMILFLGCSLIHEWIVQGRRLLPLPDYLIVCAIFLTVGLVGFLQGVALGLFAAVVFFVVRFSKVSVIKTEFSALDRRSIKDRPIPHRKILEERGDRIKGFELTGYIFFGSSTTLMNTLKKMLTPEHRPDAILLDFAEVSGFDISAVVNFRRFVLLAASMNVRLVFTAASDRLVESLKRQLPQPILNQSLFFPHINQGLDWCEERLIEETLSEDEHREAIRERLFQESVEELLTHLERQERFEILVERMRPWLNVQQLPAGTTILQPEAICPGLYLLLSGKATEFDPQKEIPLRSLGQGAVLAAQAAFQPSSVKTVFIADTDCETALLTLEKRRRLEQEDPELALAFHGYLVQSCCN</sequence>
<dbReference type="Pfam" id="PF00027">
    <property type="entry name" value="cNMP_binding"/>
    <property type="match status" value="1"/>
</dbReference>
<protein>
    <submittedName>
        <fullName evidence="8">Cyclic nucleotide-binding domain-containing protein</fullName>
    </submittedName>
</protein>
<feature type="transmembrane region" description="Helical" evidence="5">
    <location>
        <begin position="20"/>
        <end position="41"/>
    </location>
</feature>
<feature type="transmembrane region" description="Helical" evidence="5">
    <location>
        <begin position="214"/>
        <end position="237"/>
    </location>
</feature>
<comment type="subcellular location">
    <subcellularLocation>
        <location evidence="1">Membrane</location>
        <topology evidence="1">Multi-pass membrane protein</topology>
    </subcellularLocation>
</comment>
<evidence type="ECO:0000259" key="6">
    <source>
        <dbReference type="PROSITE" id="PS50042"/>
    </source>
</evidence>
<dbReference type="EMBL" id="DSUH01000194">
    <property type="protein sequence ID" value="HGU32831.1"/>
    <property type="molecule type" value="Genomic_DNA"/>
</dbReference>
<dbReference type="InterPro" id="IPR014710">
    <property type="entry name" value="RmlC-like_jellyroll"/>
</dbReference>
<dbReference type="Pfam" id="PF00916">
    <property type="entry name" value="Sulfate_transp"/>
    <property type="match status" value="1"/>
</dbReference>
<feature type="domain" description="STAS" evidence="7">
    <location>
        <begin position="478"/>
        <end position="556"/>
    </location>
</feature>
<feature type="transmembrane region" description="Helical" evidence="5">
    <location>
        <begin position="313"/>
        <end position="339"/>
    </location>
</feature>
<dbReference type="AlphaFoldDB" id="A0A7C4RQZ8"/>
<gene>
    <name evidence="8" type="ORF">ENS29_08245</name>
</gene>
<dbReference type="PANTHER" id="PTHR43310:SF1">
    <property type="entry name" value="SULFATE TRANSPORTER YBAR-RELATED"/>
    <property type="match status" value="1"/>
</dbReference>
<feature type="transmembrane region" description="Helical" evidence="5">
    <location>
        <begin position="53"/>
        <end position="74"/>
    </location>
</feature>
<feature type="transmembrane region" description="Helical" evidence="5">
    <location>
        <begin position="272"/>
        <end position="293"/>
    </location>
</feature>
<evidence type="ECO:0000256" key="4">
    <source>
        <dbReference type="ARBA" id="ARBA00023136"/>
    </source>
</evidence>
<feature type="transmembrane region" description="Helical" evidence="5">
    <location>
        <begin position="147"/>
        <end position="170"/>
    </location>
</feature>
<feature type="domain" description="Cyclic nucleotide-binding" evidence="6">
    <location>
        <begin position="609"/>
        <end position="713"/>
    </location>
</feature>
<dbReference type="Gene3D" id="3.30.750.24">
    <property type="entry name" value="STAS domain"/>
    <property type="match status" value="1"/>
</dbReference>
<dbReference type="PANTHER" id="PTHR43310">
    <property type="entry name" value="SULFATE TRANSPORTER YBAR-RELATED"/>
    <property type="match status" value="1"/>
</dbReference>
<dbReference type="SUPFAM" id="SSF52091">
    <property type="entry name" value="SpoIIaa-like"/>
    <property type="match status" value="1"/>
</dbReference>
<evidence type="ECO:0000256" key="1">
    <source>
        <dbReference type="ARBA" id="ARBA00004141"/>
    </source>
</evidence>
<name>A0A7C4RQZ8_9BACT</name>